<evidence type="ECO:0000256" key="1">
    <source>
        <dbReference type="SAM" id="SignalP"/>
    </source>
</evidence>
<dbReference type="EMBL" id="GGFL01008413">
    <property type="protein sequence ID" value="MBW72591.1"/>
    <property type="molecule type" value="Transcribed_RNA"/>
</dbReference>
<protein>
    <submittedName>
        <fullName evidence="2">Putative secreted protein</fullName>
    </submittedName>
</protein>
<organism evidence="2">
    <name type="scientific">Anopheles darlingi</name>
    <name type="common">Mosquito</name>
    <dbReference type="NCBI Taxonomy" id="43151"/>
    <lineage>
        <taxon>Eukaryota</taxon>
        <taxon>Metazoa</taxon>
        <taxon>Ecdysozoa</taxon>
        <taxon>Arthropoda</taxon>
        <taxon>Hexapoda</taxon>
        <taxon>Insecta</taxon>
        <taxon>Pterygota</taxon>
        <taxon>Neoptera</taxon>
        <taxon>Endopterygota</taxon>
        <taxon>Diptera</taxon>
        <taxon>Nematocera</taxon>
        <taxon>Culicoidea</taxon>
        <taxon>Culicidae</taxon>
        <taxon>Anophelinae</taxon>
        <taxon>Anopheles</taxon>
    </lineage>
</organism>
<accession>A0A2M4D509</accession>
<name>A0A2M4D509_ANODA</name>
<reference evidence="2" key="1">
    <citation type="submission" date="2018-01" db="EMBL/GenBank/DDBJ databases">
        <title>An insight into the sialome of Amazonian anophelines.</title>
        <authorList>
            <person name="Ribeiro J.M."/>
            <person name="Scarpassa V."/>
            <person name="Calvo E."/>
        </authorList>
    </citation>
    <scope>NUCLEOTIDE SEQUENCE</scope>
</reference>
<evidence type="ECO:0000313" key="2">
    <source>
        <dbReference type="EMBL" id="MBW72591.1"/>
    </source>
</evidence>
<sequence>MTIVKMLSCLFLGLSGEALRLFFSCLATSISSNTPVNRCVINVGSSSLTAWDRLEHLERACFFIRKTKIYYSLTGDRRHPKCWMGSYLRKLRSVRPASSRFHLCLESHPGESGGGSDNSPISH</sequence>
<feature type="chain" id="PRO_5014798667" evidence="1">
    <location>
        <begin position="19"/>
        <end position="123"/>
    </location>
</feature>
<dbReference type="AlphaFoldDB" id="A0A2M4D509"/>
<feature type="signal peptide" evidence="1">
    <location>
        <begin position="1"/>
        <end position="18"/>
    </location>
</feature>
<proteinExistence type="predicted"/>
<keyword evidence="1" id="KW-0732">Signal</keyword>